<dbReference type="AlphaFoldDB" id="I3NID2"/>
<evidence type="ECO:0000313" key="2">
    <source>
        <dbReference type="Proteomes" id="UP000001011"/>
    </source>
</evidence>
<protein>
    <submittedName>
        <fullName evidence="1">Uncharacterized protein</fullName>
    </submittedName>
</protein>
<dbReference type="Proteomes" id="UP000001011">
    <property type="component" value="Chromosome"/>
</dbReference>
<gene>
    <name evidence="1" type="ordered locus">YPTB2198</name>
</gene>
<proteinExistence type="predicted"/>
<accession>I3NID2</accession>
<evidence type="ECO:0000313" key="1">
    <source>
        <dbReference type="EMBL" id="CAH21436.1"/>
    </source>
</evidence>
<dbReference type="KEGG" id="yps:YPTB2198"/>
<organism evidence="1 2">
    <name type="scientific">Yersinia pseudotuberculosis serotype I (strain IP32953)</name>
    <dbReference type="NCBI Taxonomy" id="273123"/>
    <lineage>
        <taxon>Bacteria</taxon>
        <taxon>Pseudomonadati</taxon>
        <taxon>Pseudomonadota</taxon>
        <taxon>Gammaproteobacteria</taxon>
        <taxon>Enterobacterales</taxon>
        <taxon>Yersiniaceae</taxon>
        <taxon>Yersinia</taxon>
    </lineage>
</organism>
<sequence>MKVSNYSPWYRSDLNLSTIRLPMFVSRSDSTLNAIFGMNEQGKPEATSKSDPQGVTLSDAQKLAVNNSKFFEAGASMSLLDQPGKMGHVFDQYAKQLAGLLRHILDGQSEAANHTVHFQGRQQTLGAVLQAAIKPLSRESDQIGRQMDSIQDFQPWILDTLNTPLQGLADGSLKQGYPELLTKIRTLSAFGTTVWQLINPVENQAKPELYSQHKQANADACAALLREVGLSSQADDFDARFKEFSGKTRTPGFDNPLSRARSERMPMVTTDEDGARAVNGIYEDAAKYGLGFGQVVQRTVGGADDAALRQALGDRNQNINAIARSGAPIADLSRPFTMSEEDMGAVPEAYAQLGMAQMLEQHSMTHGTGINRWQPFGTFALESNQQGLPSAGAQSGGTCDILLALNTLGGERIYGNPDLALPAGLGIAAFMNFGGYHTFAETFPIAEAAAANRPYVPTNLAGVNQPDLFERIHASAEKYCPEGREQVGSYLNAHKETLVALQAQHPDLDLSPRVHDVEFHGSPEMIEKWRLM</sequence>
<dbReference type="EMBL" id="BX936398">
    <property type="protein sequence ID" value="CAH21436.1"/>
    <property type="molecule type" value="Genomic_DNA"/>
</dbReference>
<name>I3NID2_YERPS</name>
<reference evidence="1 2" key="1">
    <citation type="journal article" date="2004" name="Proc. Natl. Acad. Sci. U.S.A.">
        <title>Insights into the evolution of Yersinia pestis through whole-genome comparison with Yersinia pseudotuberculosis.</title>
        <authorList>
            <person name="Chain P.S.G."/>
            <person name="Carniel E."/>
            <person name="Larimer F.W."/>
            <person name="Lamerdin J."/>
            <person name="Stoutland P.O."/>
            <person name="Regala W.M."/>
            <person name="Georgescu A.M."/>
            <person name="Vergez L.M."/>
            <person name="Land M.L."/>
            <person name="Motin V.L."/>
            <person name="Brubaker R.R."/>
            <person name="Fowler J."/>
            <person name="Hinnebusch J."/>
            <person name="Marceau M."/>
            <person name="Medigue C."/>
            <person name="Simonet M."/>
            <person name="Chenal-Francisque V."/>
            <person name="Souza B."/>
            <person name="Dacheux D."/>
            <person name="Elliott J.M."/>
            <person name="Derbise A."/>
            <person name="Hauser L.J."/>
            <person name="Garcia E."/>
        </authorList>
    </citation>
    <scope>NUCLEOTIDE SEQUENCE [LARGE SCALE GENOMIC DNA]</scope>
    <source>
        <strain evidence="2">IP32953</strain>
    </source>
</reference>